<feature type="transmembrane region" description="Helical" evidence="1">
    <location>
        <begin position="287"/>
        <end position="308"/>
    </location>
</feature>
<reference evidence="2 3" key="1">
    <citation type="submission" date="2016-11" db="EMBL/GenBank/DDBJ databases">
        <authorList>
            <person name="Jaros S."/>
            <person name="Januszkiewicz K."/>
            <person name="Wedrychowicz H."/>
        </authorList>
    </citation>
    <scope>NUCLEOTIDE SEQUENCE [LARGE SCALE GENOMIC DNA]</scope>
    <source>
        <strain evidence="2 3">DSM 10502</strain>
    </source>
</reference>
<feature type="transmembrane region" description="Helical" evidence="1">
    <location>
        <begin position="179"/>
        <end position="204"/>
    </location>
</feature>
<dbReference type="STRING" id="1123243.SAMN02745190_01792"/>
<dbReference type="RefSeq" id="WP_094756566.1">
    <property type="nucleotide sequence ID" value="NZ_FQUG01000006.1"/>
</dbReference>
<keyword evidence="1" id="KW-0812">Transmembrane</keyword>
<keyword evidence="3" id="KW-1185">Reference proteome</keyword>
<feature type="transmembrane region" description="Helical" evidence="1">
    <location>
        <begin position="81"/>
        <end position="98"/>
    </location>
</feature>
<keyword evidence="1" id="KW-0472">Membrane</keyword>
<gene>
    <name evidence="2" type="ORF">SAMN02745190_01792</name>
</gene>
<dbReference type="Proteomes" id="UP000184404">
    <property type="component" value="Unassembled WGS sequence"/>
</dbReference>
<evidence type="ECO:0000256" key="1">
    <source>
        <dbReference type="SAM" id="Phobius"/>
    </source>
</evidence>
<dbReference type="PANTHER" id="PTHR41324:SF1">
    <property type="entry name" value="DUF2232 DOMAIN-CONTAINING PROTEIN"/>
    <property type="match status" value="1"/>
</dbReference>
<accession>A0A1M4YL83</accession>
<dbReference type="Pfam" id="PF09991">
    <property type="entry name" value="DUF2232"/>
    <property type="match status" value="1"/>
</dbReference>
<evidence type="ECO:0000313" key="3">
    <source>
        <dbReference type="Proteomes" id="UP000184404"/>
    </source>
</evidence>
<evidence type="ECO:0000313" key="2">
    <source>
        <dbReference type="EMBL" id="SHF06407.1"/>
    </source>
</evidence>
<feature type="transmembrane region" description="Helical" evidence="1">
    <location>
        <begin position="20"/>
        <end position="44"/>
    </location>
</feature>
<dbReference type="InterPro" id="IPR018710">
    <property type="entry name" value="DUF2232"/>
</dbReference>
<dbReference type="PANTHER" id="PTHR41324">
    <property type="entry name" value="MEMBRANE PROTEIN-RELATED"/>
    <property type="match status" value="1"/>
</dbReference>
<name>A0A1M4YL83_9FIRM</name>
<sequence length="323" mass="35556">MISEYMEHRVNSLTESGILSAVTVLMALIGVYVPFLGLVAILLWPLPITVLVVRHGFRWGVMAAVVASVLIAVIIEPTVAVRLALAFAPVGLALGYGYRLGWSGIRLVTAAIVVSVLAKGIALMMVFFLTGIHPFSGQLEMLRESYTQAAEMYKGMGMNEVQIEMAKQSFEHNLGVIEILLPLVVVTMGLLDTMVNFIVAGKVFKRLGMEVPVLPPFREWRLPQAFAWLFGASLVAAYIGHANEIPILFQAGMNGYMAATLAGLVEGVVVFEYAMAHYNWSRWASTIFLIMIFMNGLLFQILAIAGILDTVFDYRKKFFGAER</sequence>
<dbReference type="EMBL" id="FQUG01000006">
    <property type="protein sequence ID" value="SHF06407.1"/>
    <property type="molecule type" value="Genomic_DNA"/>
</dbReference>
<dbReference type="OrthoDB" id="2987886at2"/>
<proteinExistence type="predicted"/>
<feature type="transmembrane region" description="Helical" evidence="1">
    <location>
        <begin position="56"/>
        <end position="75"/>
    </location>
</feature>
<keyword evidence="1" id="KW-1133">Transmembrane helix</keyword>
<feature type="transmembrane region" description="Helical" evidence="1">
    <location>
        <begin position="110"/>
        <end position="132"/>
    </location>
</feature>
<organism evidence="2 3">
    <name type="scientific">Schwartzia succinivorans DSM 10502</name>
    <dbReference type="NCBI Taxonomy" id="1123243"/>
    <lineage>
        <taxon>Bacteria</taxon>
        <taxon>Bacillati</taxon>
        <taxon>Bacillota</taxon>
        <taxon>Negativicutes</taxon>
        <taxon>Selenomonadales</taxon>
        <taxon>Selenomonadaceae</taxon>
        <taxon>Schwartzia</taxon>
    </lineage>
</organism>
<dbReference type="AlphaFoldDB" id="A0A1M4YL83"/>
<protein>
    <submittedName>
        <fullName evidence="2">Uncharacterized conserved protein YybS, DUF2232 family</fullName>
    </submittedName>
</protein>
<feature type="transmembrane region" description="Helical" evidence="1">
    <location>
        <begin position="225"/>
        <end position="243"/>
    </location>
</feature>
<feature type="transmembrane region" description="Helical" evidence="1">
    <location>
        <begin position="255"/>
        <end position="275"/>
    </location>
</feature>